<dbReference type="RefSeq" id="WP_248653234.1">
    <property type="nucleotide sequence ID" value="NZ_CP096663.1"/>
</dbReference>
<evidence type="ECO:0000313" key="3">
    <source>
        <dbReference type="Proteomes" id="UP000830729"/>
    </source>
</evidence>
<accession>A0A8U0I1S8</accession>
<dbReference type="Pfam" id="PF24838">
    <property type="entry name" value="8xMP"/>
    <property type="match status" value="1"/>
</dbReference>
<evidence type="ECO:0000313" key="2">
    <source>
        <dbReference type="EMBL" id="UPV77210.1"/>
    </source>
</evidence>
<keyword evidence="3" id="KW-1185">Reference proteome</keyword>
<proteinExistence type="predicted"/>
<keyword evidence="1" id="KW-1133">Transmembrane helix</keyword>
<reference evidence="2 3" key="1">
    <citation type="submission" date="2022-04" db="EMBL/GenBank/DDBJ databases">
        <title>Diverse halophilic archaea isolated from saline environments.</title>
        <authorList>
            <person name="Cui H.-L."/>
        </authorList>
    </citation>
    <scope>NUCLEOTIDE SEQUENCE [LARGE SCALE GENOMIC DNA]</scope>
    <source>
        <strain evidence="2 3">XZYJT49</strain>
        <plasmid evidence="2 3">unnamed4</plasmid>
    </source>
</reference>
<dbReference type="Proteomes" id="UP000830729">
    <property type="component" value="Plasmid unnamed4"/>
</dbReference>
<keyword evidence="1" id="KW-0812">Transmembrane</keyword>
<feature type="transmembrane region" description="Helical" evidence="1">
    <location>
        <begin position="37"/>
        <end position="56"/>
    </location>
</feature>
<evidence type="ECO:0000256" key="1">
    <source>
        <dbReference type="SAM" id="Phobius"/>
    </source>
</evidence>
<dbReference type="AlphaFoldDB" id="A0A8U0I1S8"/>
<name>A0A8U0I1S8_9EURY</name>
<dbReference type="EMBL" id="CP096663">
    <property type="protein sequence ID" value="UPV77210.1"/>
    <property type="molecule type" value="Genomic_DNA"/>
</dbReference>
<sequence length="161" mass="18469">MASEDGRAGDIETAQELETEIYTCAVDIFQRQREMYWTRNSIAIFLQATLASALTLSDLDPIFVLVFGVFGTFFSMTWAYINIKAYRTITWWKETILTLEENLSDHSCILGIYSANSEVKESQQEGYLHFLGYRLPVDLPLPILTGLFWSLTFLYGVRLVL</sequence>
<dbReference type="GeneID" id="72188100"/>
<dbReference type="InterPro" id="IPR056918">
    <property type="entry name" value="8xMP"/>
</dbReference>
<geneLocation type="plasmid" evidence="2 3">
    <name>unnamed4</name>
</geneLocation>
<keyword evidence="2" id="KW-0614">Plasmid</keyword>
<organism evidence="2 3">
    <name type="scientific">Halorussus limi</name>
    <dbReference type="NCBI Taxonomy" id="2938695"/>
    <lineage>
        <taxon>Archaea</taxon>
        <taxon>Methanobacteriati</taxon>
        <taxon>Methanobacteriota</taxon>
        <taxon>Stenosarchaea group</taxon>
        <taxon>Halobacteria</taxon>
        <taxon>Halobacteriales</taxon>
        <taxon>Haladaptataceae</taxon>
        <taxon>Halorussus</taxon>
    </lineage>
</organism>
<protein>
    <submittedName>
        <fullName evidence="2">Uncharacterized protein</fullName>
    </submittedName>
</protein>
<dbReference type="KEGG" id="halx:M0R89_22835"/>
<keyword evidence="1" id="KW-0472">Membrane</keyword>
<gene>
    <name evidence="2" type="ORF">M0R89_22835</name>
</gene>
<feature type="transmembrane region" description="Helical" evidence="1">
    <location>
        <begin position="62"/>
        <end position="83"/>
    </location>
</feature>